<dbReference type="Pfam" id="PF00621">
    <property type="entry name" value="RhoGEF"/>
    <property type="match status" value="1"/>
</dbReference>
<keyword evidence="8" id="KW-1185">Reference proteome</keyword>
<feature type="region of interest" description="Disordered" evidence="5">
    <location>
        <begin position="61"/>
        <end position="214"/>
    </location>
</feature>
<dbReference type="SMART" id="SM00325">
    <property type="entry name" value="RhoGEF"/>
    <property type="match status" value="1"/>
</dbReference>
<keyword evidence="3" id="KW-0597">Phosphoprotein</keyword>
<dbReference type="InterPro" id="IPR041020">
    <property type="entry name" value="PH_16"/>
</dbReference>
<dbReference type="Pfam" id="PF17838">
    <property type="entry name" value="PH_16"/>
    <property type="match status" value="1"/>
</dbReference>
<dbReference type="InterPro" id="IPR011993">
    <property type="entry name" value="PH-like_dom_sf"/>
</dbReference>
<dbReference type="SUPFAM" id="SSF50729">
    <property type="entry name" value="PH domain-like"/>
    <property type="match status" value="1"/>
</dbReference>
<accession>A0ABM1T0J3</accession>
<dbReference type="PROSITE" id="PS50003">
    <property type="entry name" value="PH_DOMAIN"/>
    <property type="match status" value="1"/>
</dbReference>
<evidence type="ECO:0000256" key="3">
    <source>
        <dbReference type="ARBA" id="ARBA00022553"/>
    </source>
</evidence>
<dbReference type="GeneID" id="106465761"/>
<feature type="domain" description="PH" evidence="6">
    <location>
        <begin position="463"/>
        <end position="576"/>
    </location>
</feature>
<feature type="compositionally biased region" description="Low complexity" evidence="5">
    <location>
        <begin position="134"/>
        <end position="158"/>
    </location>
</feature>
<dbReference type="InterPro" id="IPR000219">
    <property type="entry name" value="DH_dom"/>
</dbReference>
<gene>
    <name evidence="9" type="primary">LOC106465761</name>
</gene>
<evidence type="ECO:0000259" key="6">
    <source>
        <dbReference type="PROSITE" id="PS50003"/>
    </source>
</evidence>
<proteinExistence type="predicted"/>
<evidence type="ECO:0000313" key="9">
    <source>
        <dbReference type="RefSeq" id="XP_022249399.1"/>
    </source>
</evidence>
<feature type="compositionally biased region" description="Low complexity" evidence="5">
    <location>
        <begin position="169"/>
        <end position="195"/>
    </location>
</feature>
<organism evidence="8 9">
    <name type="scientific">Limulus polyphemus</name>
    <name type="common">Atlantic horseshoe crab</name>
    <dbReference type="NCBI Taxonomy" id="6850"/>
    <lineage>
        <taxon>Eukaryota</taxon>
        <taxon>Metazoa</taxon>
        <taxon>Ecdysozoa</taxon>
        <taxon>Arthropoda</taxon>
        <taxon>Chelicerata</taxon>
        <taxon>Merostomata</taxon>
        <taxon>Xiphosura</taxon>
        <taxon>Limulidae</taxon>
        <taxon>Limulus</taxon>
    </lineage>
</organism>
<feature type="region of interest" description="Disordered" evidence="5">
    <location>
        <begin position="951"/>
        <end position="986"/>
    </location>
</feature>
<dbReference type="Gene3D" id="1.20.900.10">
    <property type="entry name" value="Dbl homology (DH) domain"/>
    <property type="match status" value="1"/>
</dbReference>
<name>A0ABM1T0J3_LIMPO</name>
<dbReference type="InterPro" id="IPR001849">
    <property type="entry name" value="PH_domain"/>
</dbReference>
<dbReference type="CDD" id="cd00160">
    <property type="entry name" value="RhoGEF"/>
    <property type="match status" value="1"/>
</dbReference>
<evidence type="ECO:0000313" key="8">
    <source>
        <dbReference type="Proteomes" id="UP000694941"/>
    </source>
</evidence>
<feature type="region of interest" description="Disordered" evidence="5">
    <location>
        <begin position="576"/>
        <end position="614"/>
    </location>
</feature>
<feature type="compositionally biased region" description="Polar residues" evidence="5">
    <location>
        <begin position="585"/>
        <end position="594"/>
    </location>
</feature>
<dbReference type="InterPro" id="IPR035899">
    <property type="entry name" value="DBL_dom_sf"/>
</dbReference>
<feature type="compositionally biased region" description="Polar residues" evidence="5">
    <location>
        <begin position="1002"/>
        <end position="1014"/>
    </location>
</feature>
<feature type="compositionally biased region" description="Polar residues" evidence="5">
    <location>
        <begin position="75"/>
        <end position="84"/>
    </location>
</feature>
<evidence type="ECO:0000256" key="1">
    <source>
        <dbReference type="ARBA" id="ARBA00004496"/>
    </source>
</evidence>
<evidence type="ECO:0000256" key="2">
    <source>
        <dbReference type="ARBA" id="ARBA00022490"/>
    </source>
</evidence>
<protein>
    <submittedName>
        <fullName evidence="9">Rho guanine nucleotide exchange factor 11-like isoform X2</fullName>
    </submittedName>
</protein>
<dbReference type="CDD" id="cd13329">
    <property type="entry name" value="PH_RhoGEF"/>
    <property type="match status" value="1"/>
</dbReference>
<evidence type="ECO:0000256" key="5">
    <source>
        <dbReference type="SAM" id="MobiDB-lite"/>
    </source>
</evidence>
<dbReference type="SUPFAM" id="SSF48065">
    <property type="entry name" value="DBL homology domain (DH-domain)"/>
    <property type="match status" value="1"/>
</dbReference>
<sequence length="1014" mass="115169">MNIFRFNFSKLTYLVERTKKSNEDWSIHSETGFSYLYGSSGESQIDGGERTAVSFRCEPSRDRIESESEDCQAFHTDNTSSTMDDPNLVKKGNSIGRSESFRQQRENRVPIRKRSDPNIPRSKSDAEVDEKNTSDLNNSGSSSNSSLSTRSLDSPSISVEMVHKTPGGTPTDSASSSVPSTGPSPSTVPPSSSSSNFHQLDDSDLDAENDPPKWQENVNINVIRLMKPKEKKRQDVINELFHTERTHVRNLKVLDKLFFKPIQQEQLLTQDHLYLLFPNLEEMLKIHSNFNNIMKVCRREQQVVGDVGSIMLEMLDGHSGDRLKSEAATFCRNQSTALELLKNKQKKEQKLAQFLSDAEANQLCRRLQLKDIIATGFQRLTKYPLLLENIAKYTPQNSEEHSRLLRAVHCSKQILAYVNQAVKEAENEHRLSELQKKMDRSAFEKVEAPIVQNYRHLDLTKHRLIHEGPLIWRLHKQKTIEMHVVLFEDILVLLQKQDDKLLLKFHSNNLMSGREDTKITHSPILRVQNLFTRNVATDSKGFFLVSTSEQHAIYEFVASSASERKMWLKHITEAAEAHKPRHSQSAKCQDSSPTLPERQDNTQGNNLAKNKMMPNIITDDSIKIRKYSLDQDHPEVINNAESTETRESSSTVSLTAHPTPDTEVSSPNSSSTYLPEEDSSSLSPQKEAPSPCSSVEDHQQSLQGVELIHVPSEPQLIEPSEIKVSESTVLQTAVPLLTPIEMVRRKDKQIAEALAEKQDLVSKILQIPREEFEHVTETANEYEVATDVKQLVLASIHQANQLAGIVNEGLRVYEDDRISNTEVVADEDNGVYSETPSLIDPKKAGRLPGFPPLEKLLDISCKLNRQLTQILSHVTDKEEERIQLQLELHTSREQLHFLHETHRLCCGMISRSPSNLSVNQSRANSFISSTSDPVDENEDKTDILTGEKFKEVENDEISEEEKQNSFVGDEEINKVEQVQPEEEDENTDINFVYMTEEEKFKNQSTSTDTRPYQR</sequence>
<feature type="region of interest" description="Disordered" evidence="5">
    <location>
        <begin position="995"/>
        <end position="1014"/>
    </location>
</feature>
<dbReference type="Proteomes" id="UP000694941">
    <property type="component" value="Unplaced"/>
</dbReference>
<dbReference type="SMART" id="SM00233">
    <property type="entry name" value="PH"/>
    <property type="match status" value="1"/>
</dbReference>
<feature type="region of interest" description="Disordered" evidence="5">
    <location>
        <begin position="637"/>
        <end position="701"/>
    </location>
</feature>
<dbReference type="Gene3D" id="2.30.29.30">
    <property type="entry name" value="Pleckstrin-homology domain (PH domain)/Phosphotyrosine-binding domain (PTB)"/>
    <property type="match status" value="1"/>
</dbReference>
<feature type="domain" description="DH" evidence="7">
    <location>
        <begin position="232"/>
        <end position="421"/>
    </location>
</feature>
<evidence type="ECO:0000256" key="4">
    <source>
        <dbReference type="ARBA" id="ARBA00023054"/>
    </source>
</evidence>
<feature type="compositionally biased region" description="Polar residues" evidence="5">
    <location>
        <begin position="662"/>
        <end position="673"/>
    </location>
</feature>
<comment type="subcellular location">
    <subcellularLocation>
        <location evidence="1">Cytoplasm</location>
    </subcellularLocation>
</comment>
<dbReference type="PANTHER" id="PTHR45872:SF2">
    <property type="entry name" value="RHO GUANINE NUCLEOTIDE EXCHANGE FACTOR 2, ISOFORM D"/>
    <property type="match status" value="1"/>
</dbReference>
<keyword evidence="4" id="KW-0175">Coiled coil</keyword>
<evidence type="ECO:0000259" key="7">
    <source>
        <dbReference type="PROSITE" id="PS50010"/>
    </source>
</evidence>
<dbReference type="PANTHER" id="PTHR45872">
    <property type="entry name" value="RHO GUANINE NUCLEOTIDE EXCHANGE FACTOR 2, ISOFORM D"/>
    <property type="match status" value="1"/>
</dbReference>
<dbReference type="RefSeq" id="XP_022249399.1">
    <property type="nucleotide sequence ID" value="XM_022393691.1"/>
</dbReference>
<reference evidence="9" key="1">
    <citation type="submission" date="2025-08" db="UniProtKB">
        <authorList>
            <consortium name="RefSeq"/>
        </authorList>
    </citation>
    <scope>IDENTIFICATION</scope>
    <source>
        <tissue evidence="9">Muscle</tissue>
    </source>
</reference>
<keyword evidence="2" id="KW-0963">Cytoplasm</keyword>
<dbReference type="PROSITE" id="PS50010">
    <property type="entry name" value="DH_2"/>
    <property type="match status" value="1"/>
</dbReference>
<feature type="compositionally biased region" description="Basic and acidic residues" evidence="5">
    <location>
        <begin position="99"/>
        <end position="133"/>
    </location>
</feature>